<dbReference type="GO" id="GO:0005759">
    <property type="term" value="C:mitochondrial matrix"/>
    <property type="evidence" value="ECO:0007669"/>
    <property type="project" value="TreeGrafter"/>
</dbReference>
<name>A0A0B2VJH0_TOXCA</name>
<feature type="domain" description="Malonyl-CoA decarboxylase C-terminal" evidence="1">
    <location>
        <begin position="293"/>
        <end position="555"/>
    </location>
</feature>
<dbReference type="EMBL" id="JPKZ01001175">
    <property type="protein sequence ID" value="KHN83636.1"/>
    <property type="molecule type" value="Genomic_DNA"/>
</dbReference>
<dbReference type="Gene3D" id="3.40.630.150">
    <property type="entry name" value="Malonyl-CoA decarboxylase, catalytic domain"/>
    <property type="match status" value="1"/>
</dbReference>
<dbReference type="GO" id="GO:0050080">
    <property type="term" value="F:malonyl-CoA decarboxylase activity"/>
    <property type="evidence" value="ECO:0007669"/>
    <property type="project" value="InterPro"/>
</dbReference>
<dbReference type="PANTHER" id="PTHR28641:SF1">
    <property type="entry name" value="MALONYL-COA DECARBOXYLASE, MITOCHONDRIAL"/>
    <property type="match status" value="1"/>
</dbReference>
<dbReference type="InterPro" id="IPR007956">
    <property type="entry name" value="Malonyl_CoA_deC_C"/>
</dbReference>
<dbReference type="InterPro" id="IPR038917">
    <property type="entry name" value="Malonyl_CoA_deC"/>
</dbReference>
<dbReference type="OrthoDB" id="426718at2759"/>
<evidence type="ECO:0000313" key="3">
    <source>
        <dbReference type="EMBL" id="KHN83636.1"/>
    </source>
</evidence>
<feature type="non-terminal residue" evidence="3">
    <location>
        <position position="1"/>
    </location>
</feature>
<dbReference type="Gene3D" id="1.20.140.90">
    <property type="entry name" value="Malonyl-CoA decarboxylase, oligemerization domain"/>
    <property type="match status" value="1"/>
</dbReference>
<evidence type="ECO:0000259" key="1">
    <source>
        <dbReference type="Pfam" id="PF05292"/>
    </source>
</evidence>
<feature type="domain" description="Malonyl-CoA decarboxylase N-terminal" evidence="2">
    <location>
        <begin position="201"/>
        <end position="289"/>
    </location>
</feature>
<gene>
    <name evidence="3" type="primary">MLYCD</name>
    <name evidence="3" type="ORF">Tcan_11620</name>
</gene>
<proteinExistence type="predicted"/>
<evidence type="ECO:0000259" key="2">
    <source>
        <dbReference type="Pfam" id="PF17408"/>
    </source>
</evidence>
<dbReference type="STRING" id="6265.A0A0B2VJH0"/>
<evidence type="ECO:0000313" key="4">
    <source>
        <dbReference type="Proteomes" id="UP000031036"/>
    </source>
</evidence>
<dbReference type="GO" id="GO:2001294">
    <property type="term" value="P:malonyl-CoA catabolic process"/>
    <property type="evidence" value="ECO:0007669"/>
    <property type="project" value="TreeGrafter"/>
</dbReference>
<dbReference type="AlphaFoldDB" id="A0A0B2VJH0"/>
<dbReference type="InterPro" id="IPR038351">
    <property type="entry name" value="MCD_N_sf"/>
</dbReference>
<protein>
    <submittedName>
        <fullName evidence="3">Malonyl-CoA decarboxylase, mitochondrial</fullName>
    </submittedName>
</protein>
<reference evidence="3 4" key="1">
    <citation type="submission" date="2014-11" db="EMBL/GenBank/DDBJ databases">
        <title>Genetic blueprint of the zoonotic pathogen Toxocara canis.</title>
        <authorList>
            <person name="Zhu X.-Q."/>
            <person name="Korhonen P.K."/>
            <person name="Cai H."/>
            <person name="Young N.D."/>
            <person name="Nejsum P."/>
            <person name="von Samson-Himmelstjerna G."/>
            <person name="Boag P.R."/>
            <person name="Tan P."/>
            <person name="Li Q."/>
            <person name="Min J."/>
            <person name="Yang Y."/>
            <person name="Wang X."/>
            <person name="Fang X."/>
            <person name="Hall R.S."/>
            <person name="Hofmann A."/>
            <person name="Sternberg P.W."/>
            <person name="Jex A.R."/>
            <person name="Gasser R.B."/>
        </authorList>
    </citation>
    <scope>NUCLEOTIDE SEQUENCE [LARGE SCALE GENOMIC DNA]</scope>
    <source>
        <strain evidence="3">PN_DK_2014</strain>
    </source>
</reference>
<dbReference type="Proteomes" id="UP000031036">
    <property type="component" value="Unassembled WGS sequence"/>
</dbReference>
<dbReference type="Pfam" id="PF05292">
    <property type="entry name" value="MCD"/>
    <property type="match status" value="1"/>
</dbReference>
<dbReference type="PANTHER" id="PTHR28641">
    <property type="match status" value="1"/>
</dbReference>
<dbReference type="OMA" id="PIDWSTP"/>
<dbReference type="InterPro" id="IPR035372">
    <property type="entry name" value="MCD_N"/>
</dbReference>
<sequence>SIIVFNSVDGYSSSTNVILSTSPRRQYPIDTTVAISVPSRGLADFVALCPVQDETFWIRNDTYGYSETAAQHLTVQSMGKHSWHRPEHKKQKFATEYPTSAQDDEISRITAVMTHCNRAAPFIYLLRISSSPVISSLRHLSLESRTKKISNAITEICSPLRTRGESSSNQLLASAKRMLEVYSASTMDERRFVLREICDKYGVEHGTLKQAIGAYNKDHSSYHGVTVASRPLYFRLLQAIGNIERGVKSICDIRADVLDLLASSDLSETEVGLMCALEKELRELLTLWFCLSNLQLLRLTWQSPADIVEKVVQSDVVHPIRNLIDIRRRLGPHRRCFLFMHEAMPREPLVIVHVALMNKIASSIQDITEFDRLDGCESNNDTAIYYSISSTQRGLRGIDLGNLLIKRVVSELQHTDSPIKVHCTLSPLPLFRSWLLKNLKDPSASDELFDERLMKLCVQFNKFGDSITTERIRLFLLDQILTNDFEKYDGIKEIILHLAARYLCEVKQPSSGRAFDRVANFHLRNGAEMYRLNWRGNTSIRGLKSSLGLMVNYRYRLDQVSDNSARYVNTGCFVINDQVQSLLRR</sequence>
<dbReference type="GO" id="GO:0006633">
    <property type="term" value="P:fatty acid biosynthetic process"/>
    <property type="evidence" value="ECO:0007669"/>
    <property type="project" value="InterPro"/>
</dbReference>
<dbReference type="Pfam" id="PF17408">
    <property type="entry name" value="MCD_N"/>
    <property type="match status" value="1"/>
</dbReference>
<dbReference type="GO" id="GO:0005782">
    <property type="term" value="C:peroxisomal matrix"/>
    <property type="evidence" value="ECO:0007669"/>
    <property type="project" value="TreeGrafter"/>
</dbReference>
<keyword evidence="4" id="KW-1185">Reference proteome</keyword>
<accession>A0A0B2VJH0</accession>
<dbReference type="InterPro" id="IPR042303">
    <property type="entry name" value="Malonyl_CoA_deC_C_sf"/>
</dbReference>
<organism evidence="3 4">
    <name type="scientific">Toxocara canis</name>
    <name type="common">Canine roundworm</name>
    <dbReference type="NCBI Taxonomy" id="6265"/>
    <lineage>
        <taxon>Eukaryota</taxon>
        <taxon>Metazoa</taxon>
        <taxon>Ecdysozoa</taxon>
        <taxon>Nematoda</taxon>
        <taxon>Chromadorea</taxon>
        <taxon>Rhabditida</taxon>
        <taxon>Spirurina</taxon>
        <taxon>Ascaridomorpha</taxon>
        <taxon>Ascaridoidea</taxon>
        <taxon>Toxocaridae</taxon>
        <taxon>Toxocara</taxon>
    </lineage>
</organism>
<comment type="caution">
    <text evidence="3">The sequence shown here is derived from an EMBL/GenBank/DDBJ whole genome shotgun (WGS) entry which is preliminary data.</text>
</comment>
<dbReference type="GO" id="GO:0006085">
    <property type="term" value="P:acetyl-CoA biosynthetic process"/>
    <property type="evidence" value="ECO:0007669"/>
    <property type="project" value="TreeGrafter"/>
</dbReference>